<reference evidence="12" key="1">
    <citation type="journal article" date="2010" name="Nature">
        <title>The Amphimedon queenslandica genome and the evolution of animal complexity.</title>
        <authorList>
            <person name="Srivastava M."/>
            <person name="Simakov O."/>
            <person name="Chapman J."/>
            <person name="Fahey B."/>
            <person name="Gauthier M.E."/>
            <person name="Mitros T."/>
            <person name="Richards G.S."/>
            <person name="Conaco C."/>
            <person name="Dacre M."/>
            <person name="Hellsten U."/>
            <person name="Larroux C."/>
            <person name="Putnam N.H."/>
            <person name="Stanke M."/>
            <person name="Adamska M."/>
            <person name="Darling A."/>
            <person name="Degnan S.M."/>
            <person name="Oakley T.H."/>
            <person name="Plachetzki D.C."/>
            <person name="Zhai Y."/>
            <person name="Adamski M."/>
            <person name="Calcino A."/>
            <person name="Cummins S.F."/>
            <person name="Goodstein D.M."/>
            <person name="Harris C."/>
            <person name="Jackson D.J."/>
            <person name="Leys S.P."/>
            <person name="Shu S."/>
            <person name="Woodcroft B.J."/>
            <person name="Vervoort M."/>
            <person name="Kosik K.S."/>
            <person name="Manning G."/>
            <person name="Degnan B.M."/>
            <person name="Rokhsar D.S."/>
        </authorList>
    </citation>
    <scope>NUCLEOTIDE SEQUENCE [LARGE SCALE GENOMIC DNA]</scope>
</reference>
<dbReference type="SUPFAM" id="SSF58038">
    <property type="entry name" value="SNARE fusion complex"/>
    <property type="match status" value="1"/>
</dbReference>
<comment type="similarity">
    <text evidence="1">Belongs to the synaptobrevin family.</text>
</comment>
<keyword evidence="3 9" id="KW-0812">Transmembrane</keyword>
<evidence type="ECO:0000256" key="1">
    <source>
        <dbReference type="ARBA" id="ARBA00008025"/>
    </source>
</evidence>
<keyword evidence="8" id="KW-0175">Coiled coil</keyword>
<dbReference type="OrthoDB" id="10042941at2759"/>
<dbReference type="GO" id="GO:0015031">
    <property type="term" value="P:protein transport"/>
    <property type="evidence" value="ECO:0007669"/>
    <property type="project" value="UniProtKB-KW"/>
</dbReference>
<dbReference type="eggNOG" id="KOG0860">
    <property type="taxonomic scope" value="Eukaryota"/>
</dbReference>
<keyword evidence="12" id="KW-1185">Reference proteome</keyword>
<dbReference type="STRING" id="400682.A0A1X7TZV2"/>
<dbReference type="KEGG" id="aqu:105314129"/>
<dbReference type="FunCoup" id="A0A1X7TZV2">
    <property type="interactions" value="545"/>
</dbReference>
<keyword evidence="6 9" id="KW-0472">Membrane</keyword>
<accession>A0A1X7TZV2</accession>
<dbReference type="Pfam" id="PF00957">
    <property type="entry name" value="Synaptobrevin"/>
    <property type="match status" value="1"/>
</dbReference>
<name>A0A1X7TZV2_AMPQE</name>
<evidence type="ECO:0000256" key="4">
    <source>
        <dbReference type="ARBA" id="ARBA00022927"/>
    </source>
</evidence>
<dbReference type="PANTHER" id="PTHR45701">
    <property type="entry name" value="SYNAPTOBREVIN FAMILY MEMBER"/>
    <property type="match status" value="1"/>
</dbReference>
<dbReference type="EnsemblMetazoa" id="XM_011408101.2">
    <property type="protein sequence ID" value="XP_011406403.1"/>
    <property type="gene ID" value="LOC105314129"/>
</dbReference>
<comment type="subcellular location">
    <subcellularLocation>
        <location evidence="7">Endomembrane system</location>
        <topology evidence="7">Single-pass type IV membrane protein</topology>
    </subcellularLocation>
</comment>
<reference evidence="11" key="2">
    <citation type="submission" date="2017-05" db="UniProtKB">
        <authorList>
            <consortium name="EnsemblMetazoa"/>
        </authorList>
    </citation>
    <scope>IDENTIFICATION</scope>
</reference>
<evidence type="ECO:0000256" key="9">
    <source>
        <dbReference type="SAM" id="Phobius"/>
    </source>
</evidence>
<organism evidence="11">
    <name type="scientific">Amphimedon queenslandica</name>
    <name type="common">Sponge</name>
    <dbReference type="NCBI Taxonomy" id="400682"/>
    <lineage>
        <taxon>Eukaryota</taxon>
        <taxon>Metazoa</taxon>
        <taxon>Porifera</taxon>
        <taxon>Demospongiae</taxon>
        <taxon>Heteroscleromorpha</taxon>
        <taxon>Haplosclerida</taxon>
        <taxon>Niphatidae</taxon>
        <taxon>Amphimedon</taxon>
    </lineage>
</organism>
<evidence type="ECO:0000256" key="7">
    <source>
        <dbReference type="ARBA" id="ARBA00046280"/>
    </source>
</evidence>
<dbReference type="GO" id="GO:0012505">
    <property type="term" value="C:endomembrane system"/>
    <property type="evidence" value="ECO:0007669"/>
    <property type="project" value="UniProtKB-SubCell"/>
</dbReference>
<feature type="domain" description="V-SNARE coiled-coil homology" evidence="10">
    <location>
        <begin position="12"/>
        <end position="72"/>
    </location>
</feature>
<dbReference type="Proteomes" id="UP000007879">
    <property type="component" value="Unassembled WGS sequence"/>
</dbReference>
<evidence type="ECO:0000259" key="10">
    <source>
        <dbReference type="PROSITE" id="PS50892"/>
    </source>
</evidence>
<dbReference type="GO" id="GO:0016192">
    <property type="term" value="P:vesicle-mediated transport"/>
    <property type="evidence" value="ECO:0007669"/>
    <property type="project" value="InterPro"/>
</dbReference>
<dbReference type="InParanoid" id="A0A1X7TZV2"/>
<dbReference type="InterPro" id="IPR016444">
    <property type="entry name" value="Synaptobrevin/VAMP"/>
</dbReference>
<dbReference type="InterPro" id="IPR042855">
    <property type="entry name" value="V_SNARE_CC"/>
</dbReference>
<evidence type="ECO:0000256" key="3">
    <source>
        <dbReference type="ARBA" id="ARBA00022692"/>
    </source>
</evidence>
<evidence type="ECO:0000256" key="6">
    <source>
        <dbReference type="ARBA" id="ARBA00023136"/>
    </source>
</evidence>
<dbReference type="GO" id="GO:0005737">
    <property type="term" value="C:cytoplasm"/>
    <property type="evidence" value="ECO:0007669"/>
    <property type="project" value="UniProtKB-ARBA"/>
</dbReference>
<sequence length="106" mass="12197">MSYGAATGDEGQLSQLKGQVDQVKNVMRHNIQKVNEREQKLDDLDATAAHLSEDADLFQKRATQMRRKFWWQNFKLWMILICILVVIILVIAGIVGGVAYYFIQKK</sequence>
<evidence type="ECO:0000313" key="11">
    <source>
        <dbReference type="EnsemblMetazoa" id="Aqu2.1.20860_001"/>
    </source>
</evidence>
<protein>
    <recommendedName>
        <fullName evidence="10">V-SNARE coiled-coil homology domain-containing protein</fullName>
    </recommendedName>
</protein>
<keyword evidence="2" id="KW-0813">Transport</keyword>
<dbReference type="EnsemblMetazoa" id="Aqu2.1.20860_001">
    <property type="protein sequence ID" value="Aqu2.1.20860_001"/>
    <property type="gene ID" value="Aqu2.1.20860"/>
</dbReference>
<proteinExistence type="inferred from homology"/>
<evidence type="ECO:0000256" key="5">
    <source>
        <dbReference type="ARBA" id="ARBA00022989"/>
    </source>
</evidence>
<dbReference type="FunFam" id="1.20.5.110:FF:000004">
    <property type="entry name" value="Vesicle-associated membrane protein 7"/>
    <property type="match status" value="1"/>
</dbReference>
<dbReference type="PRINTS" id="PR00219">
    <property type="entry name" value="SYNAPTOBREVN"/>
</dbReference>
<dbReference type="PROSITE" id="PS50892">
    <property type="entry name" value="V_SNARE"/>
    <property type="match status" value="1"/>
</dbReference>
<evidence type="ECO:0000256" key="8">
    <source>
        <dbReference type="PROSITE-ProRule" id="PRU00290"/>
    </source>
</evidence>
<feature type="transmembrane region" description="Helical" evidence="9">
    <location>
        <begin position="76"/>
        <end position="103"/>
    </location>
</feature>
<gene>
    <name evidence="11" type="primary">105314129</name>
</gene>
<evidence type="ECO:0000313" key="12">
    <source>
        <dbReference type="Proteomes" id="UP000007879"/>
    </source>
</evidence>
<dbReference type="Gene3D" id="1.20.5.110">
    <property type="match status" value="1"/>
</dbReference>
<evidence type="ECO:0000256" key="2">
    <source>
        <dbReference type="ARBA" id="ARBA00022448"/>
    </source>
</evidence>
<dbReference type="GO" id="GO:0016020">
    <property type="term" value="C:membrane"/>
    <property type="evidence" value="ECO:0007669"/>
    <property type="project" value="InterPro"/>
</dbReference>
<dbReference type="AlphaFoldDB" id="A0A1X7TZV2"/>
<dbReference type="InterPro" id="IPR001388">
    <property type="entry name" value="Synaptobrevin-like"/>
</dbReference>
<keyword evidence="4" id="KW-0653">Protein transport</keyword>
<keyword evidence="5 9" id="KW-1133">Transmembrane helix</keyword>